<dbReference type="WBParaSite" id="Csp11.Scaffold629.g14771.t1">
    <property type="protein sequence ID" value="Csp11.Scaffold629.g14771.t1"/>
    <property type="gene ID" value="Csp11.Scaffold629.g14771"/>
</dbReference>
<keyword evidence="11" id="KW-0732">Signal</keyword>
<evidence type="ECO:0000256" key="6">
    <source>
        <dbReference type="ARBA" id="ARBA00023203"/>
    </source>
</evidence>
<evidence type="ECO:0000256" key="2">
    <source>
        <dbReference type="ARBA" id="ARBA00009482"/>
    </source>
</evidence>
<dbReference type="Pfam" id="PF16300">
    <property type="entry name" value="WD40_4"/>
    <property type="match status" value="2"/>
</dbReference>
<dbReference type="PANTHER" id="PTHR10856:SF20">
    <property type="entry name" value="CORONIN-7"/>
    <property type="match status" value="1"/>
</dbReference>
<dbReference type="Pfam" id="PF08953">
    <property type="entry name" value="DUF1899"/>
    <property type="match status" value="2"/>
</dbReference>
<evidence type="ECO:0000313" key="14">
    <source>
        <dbReference type="WBParaSite" id="Csp11.Scaffold629.g14771.t1"/>
    </source>
</evidence>
<dbReference type="InterPro" id="IPR011047">
    <property type="entry name" value="Quinoprotein_ADH-like_sf"/>
</dbReference>
<accession>A0A1I7U4I3</accession>
<feature type="compositionally biased region" description="Polar residues" evidence="10">
    <location>
        <begin position="553"/>
        <end position="570"/>
    </location>
</feature>
<feature type="region of interest" description="Disordered" evidence="10">
    <location>
        <begin position="433"/>
        <end position="573"/>
    </location>
</feature>
<keyword evidence="5 9" id="KW-0677">Repeat</keyword>
<feature type="chain" id="PRO_5009308374" description="Coronin" evidence="11">
    <location>
        <begin position="24"/>
        <end position="1210"/>
    </location>
</feature>
<feature type="signal peptide" evidence="11">
    <location>
        <begin position="1"/>
        <end position="23"/>
    </location>
</feature>
<dbReference type="Gene3D" id="2.130.10.10">
    <property type="entry name" value="YVTN repeat-like/Quinoprotein amine dehydrogenase"/>
    <property type="match status" value="2"/>
</dbReference>
<dbReference type="InterPro" id="IPR015943">
    <property type="entry name" value="WD40/YVTN_repeat-like_dom_sf"/>
</dbReference>
<feature type="compositionally biased region" description="Acidic residues" evidence="10">
    <location>
        <begin position="1124"/>
        <end position="1144"/>
    </location>
</feature>
<feature type="region of interest" description="Disordered" evidence="10">
    <location>
        <begin position="1170"/>
        <end position="1210"/>
    </location>
</feature>
<evidence type="ECO:0000256" key="1">
    <source>
        <dbReference type="ARBA" id="ARBA00004496"/>
    </source>
</evidence>
<feature type="compositionally biased region" description="Pro residues" evidence="10">
    <location>
        <begin position="459"/>
        <end position="468"/>
    </location>
</feature>
<evidence type="ECO:0000256" key="4">
    <source>
        <dbReference type="ARBA" id="ARBA00022574"/>
    </source>
</evidence>
<dbReference type="GO" id="GO:0003779">
    <property type="term" value="F:actin binding"/>
    <property type="evidence" value="ECO:0007669"/>
    <property type="project" value="UniProtKB-KW"/>
</dbReference>
<dbReference type="SMART" id="SM00320">
    <property type="entry name" value="WD40"/>
    <property type="match status" value="7"/>
</dbReference>
<feature type="compositionally biased region" description="Low complexity" evidence="10">
    <location>
        <begin position="1067"/>
        <end position="1098"/>
    </location>
</feature>
<dbReference type="Pfam" id="PF00400">
    <property type="entry name" value="WD40"/>
    <property type="match status" value="1"/>
</dbReference>
<evidence type="ECO:0000256" key="5">
    <source>
        <dbReference type="ARBA" id="ARBA00022737"/>
    </source>
</evidence>
<dbReference type="eggNOG" id="KOG1445">
    <property type="taxonomic scope" value="Eukaryota"/>
</dbReference>
<keyword evidence="6" id="KW-0009">Actin-binding</keyword>
<feature type="compositionally biased region" description="Acidic residues" evidence="10">
    <location>
        <begin position="1182"/>
        <end position="1210"/>
    </location>
</feature>
<dbReference type="AlphaFoldDB" id="A0A1I7U4I3"/>
<dbReference type="InterPro" id="IPR015048">
    <property type="entry name" value="DUF1899"/>
</dbReference>
<feature type="compositionally biased region" description="Polar residues" evidence="10">
    <location>
        <begin position="531"/>
        <end position="544"/>
    </location>
</feature>
<evidence type="ECO:0000256" key="11">
    <source>
        <dbReference type="SAM" id="SignalP"/>
    </source>
</evidence>
<feature type="compositionally biased region" description="Basic and acidic residues" evidence="10">
    <location>
        <begin position="512"/>
        <end position="530"/>
    </location>
</feature>
<feature type="compositionally biased region" description="Low complexity" evidence="10">
    <location>
        <begin position="594"/>
        <end position="612"/>
    </location>
</feature>
<evidence type="ECO:0000256" key="9">
    <source>
        <dbReference type="RuleBase" id="RU280818"/>
    </source>
</evidence>
<feature type="region of interest" description="Disordered" evidence="10">
    <location>
        <begin position="1060"/>
        <end position="1149"/>
    </location>
</feature>
<dbReference type="GO" id="GO:0030036">
    <property type="term" value="P:actin cytoskeleton organization"/>
    <property type="evidence" value="ECO:0007669"/>
    <property type="project" value="UniProtKB-ARBA"/>
</dbReference>
<keyword evidence="3" id="KW-0963">Cytoplasm</keyword>
<dbReference type="FunFam" id="2.130.10.10:FF:000076">
    <property type="entry name" value="Coronin"/>
    <property type="match status" value="2"/>
</dbReference>
<proteinExistence type="inferred from homology"/>
<feature type="domain" description="DUF1899" evidence="12">
    <location>
        <begin position="75"/>
        <end position="130"/>
    </location>
</feature>
<organism evidence="13 14">
    <name type="scientific">Caenorhabditis tropicalis</name>
    <dbReference type="NCBI Taxonomy" id="1561998"/>
    <lineage>
        <taxon>Eukaryota</taxon>
        <taxon>Metazoa</taxon>
        <taxon>Ecdysozoa</taxon>
        <taxon>Nematoda</taxon>
        <taxon>Chromadorea</taxon>
        <taxon>Rhabditida</taxon>
        <taxon>Rhabditina</taxon>
        <taxon>Rhabditomorpha</taxon>
        <taxon>Rhabditoidea</taxon>
        <taxon>Rhabditidae</taxon>
        <taxon>Peloderinae</taxon>
        <taxon>Caenorhabditis</taxon>
    </lineage>
</organism>
<dbReference type="PANTHER" id="PTHR10856">
    <property type="entry name" value="CORONIN"/>
    <property type="match status" value="1"/>
</dbReference>
<evidence type="ECO:0000256" key="8">
    <source>
        <dbReference type="PROSITE-ProRule" id="PRU00221"/>
    </source>
</evidence>
<feature type="region of interest" description="Disordered" evidence="10">
    <location>
        <begin position="585"/>
        <end position="616"/>
    </location>
</feature>
<feature type="domain" description="DUF1899" evidence="12">
    <location>
        <begin position="653"/>
        <end position="716"/>
    </location>
</feature>
<evidence type="ECO:0000256" key="3">
    <source>
        <dbReference type="ARBA" id="ARBA00022490"/>
    </source>
</evidence>
<dbReference type="InterPro" id="IPR015505">
    <property type="entry name" value="Coronin"/>
</dbReference>
<evidence type="ECO:0000256" key="7">
    <source>
        <dbReference type="ARBA" id="ARBA00024838"/>
    </source>
</evidence>
<evidence type="ECO:0000313" key="13">
    <source>
        <dbReference type="Proteomes" id="UP000095282"/>
    </source>
</evidence>
<keyword evidence="4 8" id="KW-0853">WD repeat</keyword>
<dbReference type="SUPFAM" id="SSF50998">
    <property type="entry name" value="Quinoprotein alcohol dehydrogenase-like"/>
    <property type="match status" value="1"/>
</dbReference>
<feature type="repeat" description="WD" evidence="8">
    <location>
        <begin position="140"/>
        <end position="182"/>
    </location>
</feature>
<keyword evidence="13" id="KW-1185">Reference proteome</keyword>
<dbReference type="STRING" id="1561998.A0A1I7U4I3"/>
<dbReference type="GO" id="GO:0005737">
    <property type="term" value="C:cytoplasm"/>
    <property type="evidence" value="ECO:0007669"/>
    <property type="project" value="UniProtKB-SubCell"/>
</dbReference>
<evidence type="ECO:0000256" key="10">
    <source>
        <dbReference type="SAM" id="MobiDB-lite"/>
    </source>
</evidence>
<comment type="function">
    <text evidence="7">F-actin regulator involved in anterograde Golgi to endosome transport: upon ubiquitination via 'Lys-33'-linked ubiquitin chains by the BCR(KLHL20) E3 ubiquitin ligase complex, interacts with EPS15 and localizes to the trans-Golgi network, where it promotes actin polymerization, thereby facilitating post-Golgi trafficking. May play a role in the maintenance of the Golgi apparatus morphology.</text>
</comment>
<sequence length="1210" mass="132077">MFFSSLFFPFFPYILCLCFLSNGFEIDNADDDADDGGCLSANRMMTVDDEAPDEQQEKKLEQMTATKNKTKQHQNVVTCKLKIHTDTIFDVPVGNLSCTDDGIHASADFLAFHIEGEGGKLGVLPIGAKGRRTRNDLWIIAAHGEQVSDFGFMTYADQLLATCSRDEPVKIWRLARESSPQLATEVDVGNGVIVECLRAHSTADNILAVGSHNGAYITDISTRQVAVELTGVTDKTQSMDWSEDGRLLAVSGDKGRQIVVYDPRASTEPIQTLEGHGGMGREARILFAGNRLISTGFTTKRIQELRAYDTGKWGAPIHTQEFVSTTGVLIPHYDPDTRLVFLSGKGTNKLFMLELQDRQPFLSPVFELTLPEQTLGATVGSKRRVHVMDGEVNTYYQLTKNSIVPTPCIVPRRSYRDFHTDLFPDTRGAEPGCNAAEWLSGTNAAPPKISLAPSSTSSSPPPPEPVPTPQAAAAPAAPAAASAPRPMSISSNNVPNGNHHNHASSNTAAAAPRKEEVRELDYGVYEKENGARSTTTNSGYSAPKSSLEAHTPSAETNSTQGNTSPISSLSPDPITVVSAVAPPKTVASSTTNKTSGTPATGSVSTPSVVGPSFGEIPKEPAAAAPVNFRKTIGASNRVPLSQRVRPKSCVVGQITSKFRHVDGQQGTKSGHVFSNLRNVNTRLPPESNGVCCSNKFAAVPLAGLGVIGIYDLDAPGKLPDGVMDGIFNKTLVTDLQWNPFDEEQLAVGTDCGQINLWRLTSADSPRNEMEPEKTIKIGGEKITSMKWHPLAANLMAVALSNSTIELWDVSEQPKLYHRFVEHVGGILSIAWSADGRRIASVGKDATLFVHEPVSQEQRVYRRQSVIESTRAARVLLACDDRIVIVVGMTKSSQRQVQMYDATTTDLRHIYTQVIDSGTQPLVPHYDYDSNVLFLSGKGDRFVNMFEVIYDSPYLLPLAPFMSPVGSQGIAFHHKIKCNVMAVEFQVCWRLSDKNLEQIVFRVPRVKKDVFQDDLFPDALVTWEPVTTAAKWMSGELAAPVFRSLKPEGVFSSIPRPITASVRHSEMPTTSSAATSSAGITPSSTTSTTTEKTSSHPTPIARNMQSCGVESAHTPDRQQVRRESDDAEGEEEGGDSEYFTDENSDDVSHLNLEKKVEEVKEKVEEERIRIPACLRIPRREAVYDNDNDEDEDENGDDDDDDDDYDVIETYL</sequence>
<dbReference type="PROSITE" id="PS50082">
    <property type="entry name" value="WD_REPEATS_2"/>
    <property type="match status" value="1"/>
</dbReference>
<name>A0A1I7U4I3_9PELO</name>
<dbReference type="SMART" id="SM01166">
    <property type="entry name" value="DUF1899"/>
    <property type="match status" value="2"/>
</dbReference>
<evidence type="ECO:0000259" key="12">
    <source>
        <dbReference type="SMART" id="SM01166"/>
    </source>
</evidence>
<protein>
    <recommendedName>
        <fullName evidence="9">Coronin</fullName>
    </recommendedName>
</protein>
<dbReference type="Proteomes" id="UP000095282">
    <property type="component" value="Unplaced"/>
</dbReference>
<comment type="similarity">
    <text evidence="2 9">Belongs to the WD repeat coronin family.</text>
</comment>
<reference evidence="14" key="1">
    <citation type="submission" date="2016-11" db="UniProtKB">
        <authorList>
            <consortium name="WormBaseParasite"/>
        </authorList>
    </citation>
    <scope>IDENTIFICATION</scope>
</reference>
<feature type="compositionally biased region" description="Low complexity" evidence="10">
    <location>
        <begin position="469"/>
        <end position="491"/>
    </location>
</feature>
<dbReference type="InterPro" id="IPR001680">
    <property type="entry name" value="WD40_rpt"/>
</dbReference>
<comment type="subcellular location">
    <subcellularLocation>
        <location evidence="1">Cytoplasm</location>
    </subcellularLocation>
</comment>
<feature type="compositionally biased region" description="Basic and acidic residues" evidence="10">
    <location>
        <begin position="1112"/>
        <end position="1123"/>
    </location>
</feature>
<dbReference type="SMART" id="SM01167">
    <property type="entry name" value="DUF1900"/>
    <property type="match status" value="2"/>
</dbReference>
<dbReference type="SUPFAM" id="SSF75011">
    <property type="entry name" value="3-carboxy-cis,cis-mucoante lactonizing enzyme"/>
    <property type="match status" value="1"/>
</dbReference>